<organism evidence="3 4">
    <name type="scientific">Sellimonas catena</name>
    <dbReference type="NCBI Taxonomy" id="2994035"/>
    <lineage>
        <taxon>Bacteria</taxon>
        <taxon>Bacillati</taxon>
        <taxon>Bacillota</taxon>
        <taxon>Clostridia</taxon>
        <taxon>Lachnospirales</taxon>
        <taxon>Lachnospiraceae</taxon>
        <taxon>Sellimonas</taxon>
    </lineage>
</organism>
<keyword evidence="2" id="KW-0732">Signal</keyword>
<gene>
    <name evidence="3" type="ORF">Selli2_09170</name>
</gene>
<keyword evidence="1" id="KW-0812">Transmembrane</keyword>
<evidence type="ECO:0000256" key="1">
    <source>
        <dbReference type="SAM" id="Phobius"/>
    </source>
</evidence>
<reference evidence="3" key="2">
    <citation type="submission" date="2022-11" db="EMBL/GenBank/DDBJ databases">
        <title>Draft genome sequence of Sellimonas catena strain 18CBH55.</title>
        <authorList>
            <person name="Atsushi H."/>
            <person name="Moriya O."/>
            <person name="Mitsuo S."/>
        </authorList>
    </citation>
    <scope>NUCLEOTIDE SEQUENCE</scope>
    <source>
        <strain evidence="3">18CBH55</strain>
    </source>
</reference>
<accession>A0A9W6CBF4</accession>
<keyword evidence="1" id="KW-1133">Transmembrane helix</keyword>
<dbReference type="PROSITE" id="PS51257">
    <property type="entry name" value="PROKAR_LIPOPROTEIN"/>
    <property type="match status" value="1"/>
</dbReference>
<evidence type="ECO:0000313" key="3">
    <source>
        <dbReference type="EMBL" id="GLG89490.1"/>
    </source>
</evidence>
<feature type="signal peptide" evidence="2">
    <location>
        <begin position="1"/>
        <end position="25"/>
    </location>
</feature>
<proteinExistence type="predicted"/>
<evidence type="ECO:0000313" key="4">
    <source>
        <dbReference type="Proteomes" id="UP001145094"/>
    </source>
</evidence>
<feature type="transmembrane region" description="Helical" evidence="1">
    <location>
        <begin position="194"/>
        <end position="214"/>
    </location>
</feature>
<dbReference type="AlphaFoldDB" id="A0A9W6CBF4"/>
<protein>
    <recommendedName>
        <fullName evidence="5">Gram-positive cocci surface proteins LPxTG domain-containing protein</fullName>
    </recommendedName>
</protein>
<feature type="chain" id="PRO_5040756104" description="Gram-positive cocci surface proteins LPxTG domain-containing protein" evidence="2">
    <location>
        <begin position="26"/>
        <end position="218"/>
    </location>
</feature>
<comment type="caution">
    <text evidence="3">The sequence shown here is derived from an EMBL/GenBank/DDBJ whole genome shotgun (WGS) entry which is preliminary data.</text>
</comment>
<name>A0A9W6CBF4_9FIRM</name>
<evidence type="ECO:0000256" key="2">
    <source>
        <dbReference type="SAM" id="SignalP"/>
    </source>
</evidence>
<sequence length="218" mass="22195">MKSKFFKTIGLALAAAACIGMTAFAAPSPTASTPVSDTAVSGTDADGQAIDISDIVIESEIPAEYAEAVNGIKTEAGFAKVIEDLDLVNVVGASSISDLTLLDVKNVYVKGNVKFPVTLTFHVKGVVSTTKGTILHYNGTAWEVIDTTMGNGTMTGTFDSLSPVAFVVDKTTLEGAEVSGSDGSSDTKSPQTAAAYPATAALLGVSGIAVIAALKKRA</sequence>
<evidence type="ECO:0008006" key="5">
    <source>
        <dbReference type="Google" id="ProtNLM"/>
    </source>
</evidence>
<reference evidence="3" key="3">
    <citation type="journal article" date="2023" name="Int. J. Syst. Evol. Microbiol.">
        <title>Sellimonas catena sp. nov., isolated from human faeces.</title>
        <authorList>
            <person name="Hisatomi A."/>
            <person name="Ohkuma M."/>
            <person name="Sakamoto M."/>
        </authorList>
    </citation>
    <scope>NUCLEOTIDE SEQUENCE</scope>
    <source>
        <strain evidence="3">18CBH55</strain>
    </source>
</reference>
<dbReference type="RefSeq" id="WP_281844610.1">
    <property type="nucleotide sequence ID" value="NZ_BSCH01000004.1"/>
</dbReference>
<dbReference type="EMBL" id="BSCH01000004">
    <property type="protein sequence ID" value="GLG89490.1"/>
    <property type="molecule type" value="Genomic_DNA"/>
</dbReference>
<keyword evidence="1" id="KW-0472">Membrane</keyword>
<dbReference type="Proteomes" id="UP001145094">
    <property type="component" value="Unassembled WGS sequence"/>
</dbReference>
<reference evidence="3" key="1">
    <citation type="submission" date="2022-11" db="EMBL/GenBank/DDBJ databases">
        <title>Draft genome sequence of Sellimonas catena strain 18CBH55.</title>
        <authorList>
            <person name="Hisatomi A."/>
            <person name="Ohkuma M."/>
            <person name="Sakamoto M."/>
        </authorList>
    </citation>
    <scope>NUCLEOTIDE SEQUENCE</scope>
    <source>
        <strain evidence="3">18CBH55</strain>
    </source>
</reference>